<accession>L1NF86</accession>
<evidence type="ECO:0000313" key="2">
    <source>
        <dbReference type="Proteomes" id="UP000010408"/>
    </source>
</evidence>
<organism evidence="1 2">
    <name type="scientific">Porphyromonas catoniae F0037</name>
    <dbReference type="NCBI Taxonomy" id="1127696"/>
    <lineage>
        <taxon>Bacteria</taxon>
        <taxon>Pseudomonadati</taxon>
        <taxon>Bacteroidota</taxon>
        <taxon>Bacteroidia</taxon>
        <taxon>Bacteroidales</taxon>
        <taxon>Porphyromonadaceae</taxon>
        <taxon>Porphyromonas</taxon>
    </lineage>
</organism>
<proteinExistence type="predicted"/>
<evidence type="ECO:0000313" key="1">
    <source>
        <dbReference type="EMBL" id="EKY01940.1"/>
    </source>
</evidence>
<reference evidence="1 2" key="1">
    <citation type="submission" date="2012-05" db="EMBL/GenBank/DDBJ databases">
        <authorList>
            <person name="Weinstock G."/>
            <person name="Sodergren E."/>
            <person name="Lobos E.A."/>
            <person name="Fulton L."/>
            <person name="Fulton R."/>
            <person name="Courtney L."/>
            <person name="Fronick C."/>
            <person name="O'Laughlin M."/>
            <person name="Godfrey J."/>
            <person name="Wilson R.M."/>
            <person name="Miner T."/>
            <person name="Farmer C."/>
            <person name="Delehaunty K."/>
            <person name="Cordes M."/>
            <person name="Minx P."/>
            <person name="Tomlinson C."/>
            <person name="Chen J."/>
            <person name="Wollam A."/>
            <person name="Pepin K.H."/>
            <person name="Bhonagiri V."/>
            <person name="Zhang X."/>
            <person name="Suruliraj S."/>
            <person name="Warren W."/>
            <person name="Mitreva M."/>
            <person name="Mardis E.R."/>
            <person name="Wilson R.K."/>
        </authorList>
    </citation>
    <scope>NUCLEOTIDE SEQUENCE [LARGE SCALE GENOMIC DNA]</scope>
    <source>
        <strain evidence="1 2">F0037</strain>
    </source>
</reference>
<name>L1NF86_9PORP</name>
<dbReference type="Proteomes" id="UP000010408">
    <property type="component" value="Unassembled WGS sequence"/>
</dbReference>
<dbReference type="EMBL" id="AMEQ01000023">
    <property type="protein sequence ID" value="EKY01940.1"/>
    <property type="molecule type" value="Genomic_DNA"/>
</dbReference>
<sequence>MLIVSFLRTIPPRASKSFTLSPSPLLSYSFLPHPSSIHIPVLGIQLAKVS</sequence>
<gene>
    <name evidence="1" type="ORF">HMPREF9134_00742</name>
</gene>
<dbReference type="STRING" id="1127696.HMPREF9134_00742"/>
<dbReference type="HOGENOM" id="CLU_3121069_0_0_10"/>
<protein>
    <submittedName>
        <fullName evidence="1">Uncharacterized protein</fullName>
    </submittedName>
</protein>
<dbReference type="AlphaFoldDB" id="L1NF86"/>
<comment type="caution">
    <text evidence="1">The sequence shown here is derived from an EMBL/GenBank/DDBJ whole genome shotgun (WGS) entry which is preliminary data.</text>
</comment>